<keyword evidence="2" id="KW-1133">Transmembrane helix</keyword>
<dbReference type="EMBL" id="JAJSOF020000027">
    <property type="protein sequence ID" value="KAJ4433848.1"/>
    <property type="molecule type" value="Genomic_DNA"/>
</dbReference>
<comment type="caution">
    <text evidence="3">The sequence shown here is derived from an EMBL/GenBank/DDBJ whole genome shotgun (WGS) entry which is preliminary data.</text>
</comment>
<evidence type="ECO:0000256" key="2">
    <source>
        <dbReference type="SAM" id="Phobius"/>
    </source>
</evidence>
<keyword evidence="2" id="KW-0812">Transmembrane</keyword>
<organism evidence="3 4">
    <name type="scientific">Periplaneta americana</name>
    <name type="common">American cockroach</name>
    <name type="synonym">Blatta americana</name>
    <dbReference type="NCBI Taxonomy" id="6978"/>
    <lineage>
        <taxon>Eukaryota</taxon>
        <taxon>Metazoa</taxon>
        <taxon>Ecdysozoa</taxon>
        <taxon>Arthropoda</taxon>
        <taxon>Hexapoda</taxon>
        <taxon>Insecta</taxon>
        <taxon>Pterygota</taxon>
        <taxon>Neoptera</taxon>
        <taxon>Polyneoptera</taxon>
        <taxon>Dictyoptera</taxon>
        <taxon>Blattodea</taxon>
        <taxon>Blattoidea</taxon>
        <taxon>Blattidae</taxon>
        <taxon>Blattinae</taxon>
        <taxon>Periplaneta</taxon>
    </lineage>
</organism>
<feature type="compositionally biased region" description="Pro residues" evidence="1">
    <location>
        <begin position="93"/>
        <end position="106"/>
    </location>
</feature>
<feature type="region of interest" description="Disordered" evidence="1">
    <location>
        <begin position="91"/>
        <end position="161"/>
    </location>
</feature>
<evidence type="ECO:0000313" key="3">
    <source>
        <dbReference type="EMBL" id="KAJ4433848.1"/>
    </source>
</evidence>
<gene>
    <name evidence="3" type="ORF">ANN_16160</name>
</gene>
<reference evidence="3 4" key="1">
    <citation type="journal article" date="2022" name="Allergy">
        <title>Genome assembly and annotation of Periplaneta americana reveal a comprehensive cockroach allergen profile.</title>
        <authorList>
            <person name="Wang L."/>
            <person name="Xiong Q."/>
            <person name="Saelim N."/>
            <person name="Wang L."/>
            <person name="Nong W."/>
            <person name="Wan A.T."/>
            <person name="Shi M."/>
            <person name="Liu X."/>
            <person name="Cao Q."/>
            <person name="Hui J.H.L."/>
            <person name="Sookrung N."/>
            <person name="Leung T.F."/>
            <person name="Tungtrongchitr A."/>
            <person name="Tsui S.K.W."/>
        </authorList>
    </citation>
    <scope>NUCLEOTIDE SEQUENCE [LARGE SCALE GENOMIC DNA]</scope>
    <source>
        <strain evidence="3">PWHHKU_190912</strain>
    </source>
</reference>
<evidence type="ECO:0000313" key="4">
    <source>
        <dbReference type="Proteomes" id="UP001148838"/>
    </source>
</evidence>
<dbReference type="Proteomes" id="UP001148838">
    <property type="component" value="Unassembled WGS sequence"/>
</dbReference>
<keyword evidence="2" id="KW-0472">Membrane</keyword>
<protein>
    <submittedName>
        <fullName evidence="3">Uncharacterized protein</fullName>
    </submittedName>
</protein>
<feature type="transmembrane region" description="Helical" evidence="2">
    <location>
        <begin position="30"/>
        <end position="56"/>
    </location>
</feature>
<evidence type="ECO:0000256" key="1">
    <source>
        <dbReference type="SAM" id="MobiDB-lite"/>
    </source>
</evidence>
<proteinExistence type="predicted"/>
<sequence>MTAHYLHEKRYMPRTSETEDLRSVVARLTVLVTVTLVVSVLALVALVVILVLFFWYRKQHNKQSPIFLKSNGIENGKVGYKTEPLKLDVTAVAPPPSTTTAPPPVTPATTSTPLSTRPRYPKEDPTLEYCAYDNPGLTPSPVFDNKPPENTPVNRRQESSF</sequence>
<keyword evidence="4" id="KW-1185">Reference proteome</keyword>
<accession>A0ABQ8SIH6</accession>
<name>A0ABQ8SIH6_PERAM</name>